<dbReference type="GO" id="GO:0004303">
    <property type="term" value="F:estradiol 17-beta-dehydrogenase [NAD(P)+] activity"/>
    <property type="evidence" value="ECO:0007669"/>
    <property type="project" value="TreeGrafter"/>
</dbReference>
<evidence type="ECO:0000256" key="3">
    <source>
        <dbReference type="RuleBase" id="RU000363"/>
    </source>
</evidence>
<dbReference type="GO" id="GO:0008202">
    <property type="term" value="P:steroid metabolic process"/>
    <property type="evidence" value="ECO:0007669"/>
    <property type="project" value="TreeGrafter"/>
</dbReference>
<keyword evidence="2" id="KW-0560">Oxidoreductase</keyword>
<organism evidence="4 5">
    <name type="scientific">Aquarana catesbeiana</name>
    <name type="common">American bullfrog</name>
    <name type="synonym">Rana catesbeiana</name>
    <dbReference type="NCBI Taxonomy" id="8400"/>
    <lineage>
        <taxon>Eukaryota</taxon>
        <taxon>Metazoa</taxon>
        <taxon>Chordata</taxon>
        <taxon>Craniata</taxon>
        <taxon>Vertebrata</taxon>
        <taxon>Euteleostomi</taxon>
        <taxon>Amphibia</taxon>
        <taxon>Batrachia</taxon>
        <taxon>Anura</taxon>
        <taxon>Neobatrachia</taxon>
        <taxon>Ranoidea</taxon>
        <taxon>Ranidae</taxon>
        <taxon>Aquarana</taxon>
    </lineage>
</organism>
<dbReference type="AlphaFoldDB" id="A0A2G9SAI0"/>
<keyword evidence="5" id="KW-1185">Reference proteome</keyword>
<dbReference type="Pfam" id="PF00106">
    <property type="entry name" value="adh_short"/>
    <property type="match status" value="1"/>
</dbReference>
<dbReference type="PROSITE" id="PS00061">
    <property type="entry name" value="ADH_SHORT"/>
    <property type="match status" value="1"/>
</dbReference>
<comment type="similarity">
    <text evidence="1 3">Belongs to the short-chain dehydrogenases/reductases (SDR) family.</text>
</comment>
<dbReference type="PRINTS" id="PR00081">
    <property type="entry name" value="GDHRDH"/>
</dbReference>
<evidence type="ECO:0008006" key="6">
    <source>
        <dbReference type="Google" id="ProtNLM"/>
    </source>
</evidence>
<gene>
    <name evidence="4" type="ORF">AB205_0146330</name>
</gene>
<dbReference type="PRINTS" id="PR00080">
    <property type="entry name" value="SDRFAMILY"/>
</dbReference>
<dbReference type="PANTHER" id="PTHR43313:SF3">
    <property type="entry name" value="17-BETA-HYDROXYSTEROID DEHYDROGENASE TYPE 2"/>
    <property type="match status" value="1"/>
</dbReference>
<evidence type="ECO:0000256" key="2">
    <source>
        <dbReference type="ARBA" id="ARBA00023002"/>
    </source>
</evidence>
<evidence type="ECO:0000256" key="1">
    <source>
        <dbReference type="ARBA" id="ARBA00006484"/>
    </source>
</evidence>
<protein>
    <recommendedName>
        <fullName evidence="6">Estradiol 17-beta-dehydrogenase 2</fullName>
    </recommendedName>
</protein>
<dbReference type="GO" id="GO:0047035">
    <property type="term" value="F:testosterone dehydrogenase (NAD+) activity"/>
    <property type="evidence" value="ECO:0007669"/>
    <property type="project" value="TreeGrafter"/>
</dbReference>
<reference evidence="5" key="1">
    <citation type="journal article" date="2017" name="Nat. Commun.">
        <title>The North American bullfrog draft genome provides insight into hormonal regulation of long noncoding RNA.</title>
        <authorList>
            <person name="Hammond S.A."/>
            <person name="Warren R.L."/>
            <person name="Vandervalk B.P."/>
            <person name="Kucuk E."/>
            <person name="Khan H."/>
            <person name="Gibb E.A."/>
            <person name="Pandoh P."/>
            <person name="Kirk H."/>
            <person name="Zhao Y."/>
            <person name="Jones M."/>
            <person name="Mungall A.J."/>
            <person name="Coope R."/>
            <person name="Pleasance S."/>
            <person name="Moore R.A."/>
            <person name="Holt R.A."/>
            <person name="Round J.M."/>
            <person name="Ohora S."/>
            <person name="Walle B.V."/>
            <person name="Veldhoen N."/>
            <person name="Helbing C.C."/>
            <person name="Birol I."/>
        </authorList>
    </citation>
    <scope>NUCLEOTIDE SEQUENCE [LARGE SCALE GENOMIC DNA]</scope>
</reference>
<dbReference type="Gene3D" id="3.40.50.720">
    <property type="entry name" value="NAD(P)-binding Rossmann-like Domain"/>
    <property type="match status" value="1"/>
</dbReference>
<name>A0A2G9SAI0_AQUCT</name>
<dbReference type="EMBL" id="KV926994">
    <property type="protein sequence ID" value="PIO37188.1"/>
    <property type="molecule type" value="Genomic_DNA"/>
</dbReference>
<dbReference type="InterPro" id="IPR020904">
    <property type="entry name" value="Sc_DH/Rdtase_CS"/>
</dbReference>
<dbReference type="Proteomes" id="UP000228934">
    <property type="component" value="Unassembled WGS sequence"/>
</dbReference>
<dbReference type="InterPro" id="IPR036291">
    <property type="entry name" value="NAD(P)-bd_dom_sf"/>
</dbReference>
<dbReference type="InterPro" id="IPR002347">
    <property type="entry name" value="SDR_fam"/>
</dbReference>
<evidence type="ECO:0000313" key="4">
    <source>
        <dbReference type="EMBL" id="PIO37188.1"/>
    </source>
</evidence>
<dbReference type="PANTHER" id="PTHR43313">
    <property type="entry name" value="SHORT-CHAIN DEHYDROGENASE/REDUCTASE FAMILY 9C"/>
    <property type="match status" value="1"/>
</dbReference>
<accession>A0A2G9SAI0</accession>
<sequence length="306" mass="34037">MAFHYSGCDSGLGHALAKHLDKQGLLVFAGVLDRNGPGAEELRRACSPNLCLIQLDVTNSEEIAAAHSEISGRVKDAGLWAIVHNAGVLLYVADGELLPMNVYKQCMEVNFIGVVQVTKMFMPLLRKAKGRLVTISSMAGLNPIPGFAAYAASKAAVTMFCAVMRQDLMKWGVKVSAIHPSGFKTNIFGSREHCSIQAQNLLENIKPDVRDDYGEDYLNTLKELHHEMLTTSSSNISPVLEDAYHALLAQRPYSTYTPGTFAYLIPLIFRCFPLWVYDTIAKRMFLNHRTILPRSLRTFHNNYKTD</sequence>
<evidence type="ECO:0000313" key="5">
    <source>
        <dbReference type="Proteomes" id="UP000228934"/>
    </source>
</evidence>
<dbReference type="SUPFAM" id="SSF51735">
    <property type="entry name" value="NAD(P)-binding Rossmann-fold domains"/>
    <property type="match status" value="1"/>
</dbReference>
<proteinExistence type="inferred from homology"/>
<dbReference type="OrthoDB" id="9876299at2759"/>